<comment type="caution">
    <text evidence="1">The sequence shown here is derived from an EMBL/GenBank/DDBJ whole genome shotgun (WGS) entry which is preliminary data.</text>
</comment>
<keyword evidence="2" id="KW-1185">Reference proteome</keyword>
<reference evidence="1 2" key="1">
    <citation type="submission" date="2020-08" db="EMBL/GenBank/DDBJ databases">
        <title>Genome public.</title>
        <authorList>
            <person name="Liu C."/>
            <person name="Sun Q."/>
        </authorList>
    </citation>
    <scope>NUCLEOTIDE SEQUENCE [LARGE SCALE GENOMIC DNA]</scope>
    <source>
        <strain evidence="1 2">NSJ-46</strain>
    </source>
</reference>
<dbReference type="EMBL" id="JACRSZ010000011">
    <property type="protein sequence ID" value="MBC8573642.1"/>
    <property type="molecule type" value="Genomic_DNA"/>
</dbReference>
<evidence type="ECO:0000313" key="1">
    <source>
        <dbReference type="EMBL" id="MBC8573642.1"/>
    </source>
</evidence>
<sequence>MKKPESLNTITVAQTREKYRNNQKSLDNMMYLVATGIYEEIKGIAGESIINQVMTEILVQQEYIREREKANWGWDKESVDFSKHKDRIA</sequence>
<evidence type="ECO:0000313" key="2">
    <source>
        <dbReference type="Proteomes" id="UP000657421"/>
    </source>
</evidence>
<dbReference type="Proteomes" id="UP000657421">
    <property type="component" value="Unassembled WGS sequence"/>
</dbReference>
<proteinExistence type="predicted"/>
<name>A0ABR7NCR6_9FIRM</name>
<accession>A0ABR7NCR6</accession>
<gene>
    <name evidence="1" type="ORF">H8716_11200</name>
</gene>
<organism evidence="1 2">
    <name type="scientific">Jingyaoa shaoxingensis</name>
    <dbReference type="NCBI Taxonomy" id="2763671"/>
    <lineage>
        <taxon>Bacteria</taxon>
        <taxon>Bacillati</taxon>
        <taxon>Bacillota</taxon>
        <taxon>Clostridia</taxon>
        <taxon>Lachnospirales</taxon>
        <taxon>Lachnospiraceae</taxon>
        <taxon>Jingyaoa</taxon>
    </lineage>
</organism>
<dbReference type="RefSeq" id="WP_249308930.1">
    <property type="nucleotide sequence ID" value="NZ_JACRSZ010000011.1"/>
</dbReference>
<protein>
    <submittedName>
        <fullName evidence="1">Uncharacterized protein</fullName>
    </submittedName>
</protein>